<organism evidence="4 5">
    <name type="scientific">Thermoanaerobacterium xylanolyticum (strain ATCC 49914 / DSM 7097 / LX-11)</name>
    <dbReference type="NCBI Taxonomy" id="858215"/>
    <lineage>
        <taxon>Bacteria</taxon>
        <taxon>Bacillati</taxon>
        <taxon>Bacillota</taxon>
        <taxon>Clostridia</taxon>
        <taxon>Thermoanaerobacterales</taxon>
        <taxon>Thermoanaerobacteraceae</taxon>
        <taxon>Thermoanaerobacterium</taxon>
    </lineage>
</organism>
<dbReference type="InterPro" id="IPR011053">
    <property type="entry name" value="Single_hybrid_motif"/>
</dbReference>
<dbReference type="eggNOG" id="COG4770">
    <property type="taxonomic scope" value="Bacteria"/>
</dbReference>
<dbReference type="HOGENOM" id="CLU_016733_5_4_9"/>
<reference evidence="4" key="1">
    <citation type="submission" date="2011-05" db="EMBL/GenBank/DDBJ databases">
        <title>Complete sequence of Thermoanaerobacterium xylanolyticum LX-11.</title>
        <authorList>
            <consortium name="US DOE Joint Genome Institute"/>
            <person name="Lucas S."/>
            <person name="Han J."/>
            <person name="Lapidus A."/>
            <person name="Cheng J.-F."/>
            <person name="Goodwin L."/>
            <person name="Pitluck S."/>
            <person name="Peters L."/>
            <person name="Mikhailova N."/>
            <person name="Lu M."/>
            <person name="Han C."/>
            <person name="Tapia R."/>
            <person name="Land M."/>
            <person name="Hauser L."/>
            <person name="Kyrpides N."/>
            <person name="Ivanova N."/>
            <person name="Pagani I."/>
            <person name="Hemme C."/>
            <person name="Woyke T."/>
        </authorList>
    </citation>
    <scope>NUCLEOTIDE SEQUENCE</scope>
    <source>
        <strain evidence="4">LX-11</strain>
    </source>
</reference>
<dbReference type="AlphaFoldDB" id="F6BGA5"/>
<dbReference type="FunFam" id="2.40.50.100:FF:000003">
    <property type="entry name" value="Acetyl-CoA carboxylase biotin carboxyl carrier protein"/>
    <property type="match status" value="1"/>
</dbReference>
<feature type="domain" description="Lipoyl-binding" evidence="3">
    <location>
        <begin position="51"/>
        <end position="126"/>
    </location>
</feature>
<dbReference type="InterPro" id="IPR000089">
    <property type="entry name" value="Biotin_lipoyl"/>
</dbReference>
<dbReference type="SUPFAM" id="SSF51230">
    <property type="entry name" value="Single hybrid motif"/>
    <property type="match status" value="1"/>
</dbReference>
<gene>
    <name evidence="4" type="ordered locus">Thexy_0267</name>
</gene>
<dbReference type="EMBL" id="CP002739">
    <property type="protein sequence ID" value="AEF16323.1"/>
    <property type="molecule type" value="Genomic_DNA"/>
</dbReference>
<dbReference type="KEGG" id="txy:Thexy_0267"/>
<proteinExistence type="predicted"/>
<keyword evidence="1" id="KW-0092">Biotin</keyword>
<dbReference type="PROSITE" id="PS50968">
    <property type="entry name" value="BIOTINYL_LIPOYL"/>
    <property type="match status" value="1"/>
</dbReference>
<dbReference type="CDD" id="cd06850">
    <property type="entry name" value="biotinyl_domain"/>
    <property type="match status" value="1"/>
</dbReference>
<evidence type="ECO:0000313" key="4">
    <source>
        <dbReference type="EMBL" id="AEF16323.1"/>
    </source>
</evidence>
<sequence length="126" mass="13527">MKKFIVTVNGKKYDVEVEEVKDIAGEKKSPEETATKNEVKTSAKSTPVEVKNEVKDGSAINAPMPGTILDVKVSQGQAVKKGDVLLILEAMKMENEITSPYDGTVISINVSKGASVNTGDVLLYVK</sequence>
<accession>F6BGA5</accession>
<dbReference type="Proteomes" id="UP000007239">
    <property type="component" value="Chromosome"/>
</dbReference>
<dbReference type="Gene3D" id="2.40.50.100">
    <property type="match status" value="1"/>
</dbReference>
<evidence type="ECO:0000256" key="1">
    <source>
        <dbReference type="ARBA" id="ARBA00023267"/>
    </source>
</evidence>
<evidence type="ECO:0000256" key="2">
    <source>
        <dbReference type="SAM" id="MobiDB-lite"/>
    </source>
</evidence>
<evidence type="ECO:0000259" key="3">
    <source>
        <dbReference type="PROSITE" id="PS50968"/>
    </source>
</evidence>
<dbReference type="STRING" id="858215.Thexy_0267"/>
<dbReference type="InterPro" id="IPR001882">
    <property type="entry name" value="Biotin_BS"/>
</dbReference>
<evidence type="ECO:0000313" key="5">
    <source>
        <dbReference type="Proteomes" id="UP000007239"/>
    </source>
</evidence>
<protein>
    <submittedName>
        <fullName evidence="4">Biotin/lipoyl attachment domain-containing protein</fullName>
    </submittedName>
</protein>
<dbReference type="Pfam" id="PF00364">
    <property type="entry name" value="Biotin_lipoyl"/>
    <property type="match status" value="1"/>
</dbReference>
<feature type="region of interest" description="Disordered" evidence="2">
    <location>
        <begin position="24"/>
        <end position="50"/>
    </location>
</feature>
<dbReference type="PANTHER" id="PTHR45266:SF3">
    <property type="entry name" value="OXALOACETATE DECARBOXYLASE ALPHA CHAIN"/>
    <property type="match status" value="1"/>
</dbReference>
<name>F6BGA5_THEXL</name>
<dbReference type="PROSITE" id="PS00188">
    <property type="entry name" value="BIOTIN"/>
    <property type="match status" value="1"/>
</dbReference>
<keyword evidence="5" id="KW-1185">Reference proteome</keyword>
<dbReference type="PANTHER" id="PTHR45266">
    <property type="entry name" value="OXALOACETATE DECARBOXYLASE ALPHA CHAIN"/>
    <property type="match status" value="1"/>
</dbReference>
<feature type="compositionally biased region" description="Basic and acidic residues" evidence="2">
    <location>
        <begin position="24"/>
        <end position="41"/>
    </location>
</feature>
<dbReference type="InterPro" id="IPR050709">
    <property type="entry name" value="Biotin_Carboxyl_Carrier/Decarb"/>
</dbReference>
<dbReference type="RefSeq" id="WP_013787083.1">
    <property type="nucleotide sequence ID" value="NC_015555.1"/>
</dbReference>